<dbReference type="AlphaFoldDB" id="A0A9J5W6S1"/>
<gene>
    <name evidence="1" type="ORF">H5410_060927</name>
</gene>
<keyword evidence="2" id="KW-1185">Reference proteome</keyword>
<proteinExistence type="predicted"/>
<comment type="caution">
    <text evidence="1">The sequence shown here is derived from an EMBL/GenBank/DDBJ whole genome shotgun (WGS) entry which is preliminary data.</text>
</comment>
<dbReference type="Proteomes" id="UP000824120">
    <property type="component" value="Chromosome 12"/>
</dbReference>
<evidence type="ECO:0000313" key="1">
    <source>
        <dbReference type="EMBL" id="KAG5571161.1"/>
    </source>
</evidence>
<reference evidence="1 2" key="1">
    <citation type="submission" date="2020-09" db="EMBL/GenBank/DDBJ databases">
        <title>De no assembly of potato wild relative species, Solanum commersonii.</title>
        <authorList>
            <person name="Cho K."/>
        </authorList>
    </citation>
    <scope>NUCLEOTIDE SEQUENCE [LARGE SCALE GENOMIC DNA]</scope>
    <source>
        <strain evidence="1">LZ3.2</strain>
        <tissue evidence="1">Leaf</tissue>
    </source>
</reference>
<accession>A0A9J5W6S1</accession>
<name>A0A9J5W6S1_SOLCO</name>
<dbReference type="EMBL" id="JACXVP010000012">
    <property type="protein sequence ID" value="KAG5571161.1"/>
    <property type="molecule type" value="Genomic_DNA"/>
</dbReference>
<feature type="non-terminal residue" evidence="1">
    <location>
        <position position="98"/>
    </location>
</feature>
<evidence type="ECO:0000313" key="2">
    <source>
        <dbReference type="Proteomes" id="UP000824120"/>
    </source>
</evidence>
<protein>
    <submittedName>
        <fullName evidence="1">Uncharacterized protein</fullName>
    </submittedName>
</protein>
<organism evidence="1 2">
    <name type="scientific">Solanum commersonii</name>
    <name type="common">Commerson's wild potato</name>
    <name type="synonym">Commerson's nightshade</name>
    <dbReference type="NCBI Taxonomy" id="4109"/>
    <lineage>
        <taxon>Eukaryota</taxon>
        <taxon>Viridiplantae</taxon>
        <taxon>Streptophyta</taxon>
        <taxon>Embryophyta</taxon>
        <taxon>Tracheophyta</taxon>
        <taxon>Spermatophyta</taxon>
        <taxon>Magnoliopsida</taxon>
        <taxon>eudicotyledons</taxon>
        <taxon>Gunneridae</taxon>
        <taxon>Pentapetalae</taxon>
        <taxon>asterids</taxon>
        <taxon>lamiids</taxon>
        <taxon>Solanales</taxon>
        <taxon>Solanaceae</taxon>
        <taxon>Solanoideae</taxon>
        <taxon>Solaneae</taxon>
        <taxon>Solanum</taxon>
    </lineage>
</organism>
<sequence>TKSDPGRTIENISDRGSIGSIEFPHNLLAIRPWISSHPITLVKVEQPVNVRNSVQAPHEDSSHHIAIRMDSELVASSDEAAWSFSPDPMANLAPTLAA</sequence>